<sequence length="116" mass="13380">MPRIVVENLRCLPSLLCIAVNFMTHFKNKDLKKVPVTTIYSKSHRFGFIITNISKYINAVTRATRNLSIIALVKSTYFRLGKFFTRKDKEAQSLPQMTLVKAIEFNSKHVNIMNIC</sequence>
<dbReference type="Proteomes" id="UP000289738">
    <property type="component" value="Chromosome B05"/>
</dbReference>
<proteinExistence type="predicted"/>
<name>A0A444Z902_ARAHY</name>
<evidence type="ECO:0000313" key="2">
    <source>
        <dbReference type="Proteomes" id="UP000289738"/>
    </source>
</evidence>
<keyword evidence="2" id="KW-1185">Reference proteome</keyword>
<comment type="caution">
    <text evidence="1">The sequence shown here is derived from an EMBL/GenBank/DDBJ whole genome shotgun (WGS) entry which is preliminary data.</text>
</comment>
<reference evidence="1 2" key="1">
    <citation type="submission" date="2019-01" db="EMBL/GenBank/DDBJ databases">
        <title>Sequencing of cultivated peanut Arachis hypogaea provides insights into genome evolution and oil improvement.</title>
        <authorList>
            <person name="Chen X."/>
        </authorList>
    </citation>
    <scope>NUCLEOTIDE SEQUENCE [LARGE SCALE GENOMIC DNA]</scope>
    <source>
        <strain evidence="2">cv. Fuhuasheng</strain>
        <tissue evidence="1">Leaves</tissue>
    </source>
</reference>
<dbReference type="EMBL" id="SDMP01000015">
    <property type="protein sequence ID" value="RYR10646.1"/>
    <property type="molecule type" value="Genomic_DNA"/>
</dbReference>
<evidence type="ECO:0000313" key="1">
    <source>
        <dbReference type="EMBL" id="RYR10646.1"/>
    </source>
</evidence>
<organism evidence="1 2">
    <name type="scientific">Arachis hypogaea</name>
    <name type="common">Peanut</name>
    <dbReference type="NCBI Taxonomy" id="3818"/>
    <lineage>
        <taxon>Eukaryota</taxon>
        <taxon>Viridiplantae</taxon>
        <taxon>Streptophyta</taxon>
        <taxon>Embryophyta</taxon>
        <taxon>Tracheophyta</taxon>
        <taxon>Spermatophyta</taxon>
        <taxon>Magnoliopsida</taxon>
        <taxon>eudicotyledons</taxon>
        <taxon>Gunneridae</taxon>
        <taxon>Pentapetalae</taxon>
        <taxon>rosids</taxon>
        <taxon>fabids</taxon>
        <taxon>Fabales</taxon>
        <taxon>Fabaceae</taxon>
        <taxon>Papilionoideae</taxon>
        <taxon>50 kb inversion clade</taxon>
        <taxon>dalbergioids sensu lato</taxon>
        <taxon>Dalbergieae</taxon>
        <taxon>Pterocarpus clade</taxon>
        <taxon>Arachis</taxon>
    </lineage>
</organism>
<accession>A0A444Z902</accession>
<protein>
    <submittedName>
        <fullName evidence="1">Uncharacterized protein</fullName>
    </submittedName>
</protein>
<dbReference type="AlphaFoldDB" id="A0A444Z902"/>
<gene>
    <name evidence="1" type="ORF">Ahy_B05g079112</name>
</gene>